<dbReference type="PIRSF" id="PIRSF031501">
    <property type="entry name" value="QueT"/>
    <property type="match status" value="1"/>
</dbReference>
<evidence type="ECO:0000256" key="1">
    <source>
        <dbReference type="SAM" id="Phobius"/>
    </source>
</evidence>
<accession>A0A9D1G4G6</accession>
<proteinExistence type="predicted"/>
<evidence type="ECO:0000313" key="2">
    <source>
        <dbReference type="EMBL" id="HIS97370.1"/>
    </source>
</evidence>
<name>A0A9D1G4G6_9FIRM</name>
<dbReference type="AlphaFoldDB" id="A0A9D1G4G6"/>
<dbReference type="Pfam" id="PF06177">
    <property type="entry name" value="QueT"/>
    <property type="match status" value="1"/>
</dbReference>
<keyword evidence="1" id="KW-1133">Transmembrane helix</keyword>
<protein>
    <submittedName>
        <fullName evidence="2">QueT transporter family protein</fullName>
    </submittedName>
</protein>
<feature type="transmembrane region" description="Helical" evidence="1">
    <location>
        <begin position="137"/>
        <end position="159"/>
    </location>
</feature>
<evidence type="ECO:0000313" key="3">
    <source>
        <dbReference type="Proteomes" id="UP000886876"/>
    </source>
</evidence>
<reference evidence="2" key="1">
    <citation type="submission" date="2020-10" db="EMBL/GenBank/DDBJ databases">
        <authorList>
            <person name="Gilroy R."/>
        </authorList>
    </citation>
    <scope>NUCLEOTIDE SEQUENCE</scope>
    <source>
        <strain evidence="2">ChiHecec3B27-6122</strain>
    </source>
</reference>
<dbReference type="InterPro" id="IPR010387">
    <property type="entry name" value="QueT"/>
</dbReference>
<dbReference type="EMBL" id="DVJS01000134">
    <property type="protein sequence ID" value="HIS97370.1"/>
    <property type="molecule type" value="Genomic_DNA"/>
</dbReference>
<dbReference type="PANTHER" id="PTHR40044">
    <property type="entry name" value="INTEGRAL MEMBRANE PROTEIN-RELATED"/>
    <property type="match status" value="1"/>
</dbReference>
<organism evidence="2 3">
    <name type="scientific">Candidatus Scatomorpha pullistercoris</name>
    <dbReference type="NCBI Taxonomy" id="2840929"/>
    <lineage>
        <taxon>Bacteria</taxon>
        <taxon>Bacillati</taxon>
        <taxon>Bacillota</taxon>
        <taxon>Clostridia</taxon>
        <taxon>Eubacteriales</taxon>
        <taxon>Candidatus Scatomorpha</taxon>
    </lineage>
</organism>
<dbReference type="Proteomes" id="UP000886876">
    <property type="component" value="Unassembled WGS sequence"/>
</dbReference>
<keyword evidence="1" id="KW-0472">Membrane</keyword>
<gene>
    <name evidence="2" type="ORF">IAD42_05290</name>
</gene>
<keyword evidence="1" id="KW-0812">Transmembrane</keyword>
<feature type="transmembrane region" description="Helical" evidence="1">
    <location>
        <begin position="103"/>
        <end position="125"/>
    </location>
</feature>
<comment type="caution">
    <text evidence="2">The sequence shown here is derived from an EMBL/GenBank/DDBJ whole genome shotgun (WGS) entry which is preliminary data.</text>
</comment>
<reference evidence="2" key="2">
    <citation type="journal article" date="2021" name="PeerJ">
        <title>Extensive microbial diversity within the chicken gut microbiome revealed by metagenomics and culture.</title>
        <authorList>
            <person name="Gilroy R."/>
            <person name="Ravi A."/>
            <person name="Getino M."/>
            <person name="Pursley I."/>
            <person name="Horton D.L."/>
            <person name="Alikhan N.F."/>
            <person name="Baker D."/>
            <person name="Gharbi K."/>
            <person name="Hall N."/>
            <person name="Watson M."/>
            <person name="Adriaenssens E.M."/>
            <person name="Foster-Nyarko E."/>
            <person name="Jarju S."/>
            <person name="Secka A."/>
            <person name="Antonio M."/>
            <person name="Oren A."/>
            <person name="Chaudhuri R.R."/>
            <person name="La Ragione R."/>
            <person name="Hildebrand F."/>
            <person name="Pallen M.J."/>
        </authorList>
    </citation>
    <scope>NUCLEOTIDE SEQUENCE</scope>
    <source>
        <strain evidence="2">ChiHecec3B27-6122</strain>
    </source>
</reference>
<sequence>MKISTRKLAAAAVVGAAYAALTLVLAPISFGLVQFRVSEALCILPAFVPCTAWGLWAGCAIANLAGGYGLPDIVFGSLATLGASLCMARLAKGHEHPLGLGRAIAVCLMPVVWNGPIVGAVIAYSTGAFWTALPLNALQIAGEEALVMYIIGLPLLKLLPRSAAFRRTLEDVARW</sequence>
<dbReference type="PANTHER" id="PTHR40044:SF1">
    <property type="entry name" value="INTEGRAL MEMBRANE PROTEIN"/>
    <property type="match status" value="1"/>
</dbReference>